<evidence type="ECO:0000313" key="4">
    <source>
        <dbReference type="Proteomes" id="UP000199028"/>
    </source>
</evidence>
<proteinExistence type="predicted"/>
<feature type="compositionally biased region" description="Basic and acidic residues" evidence="1">
    <location>
        <begin position="1"/>
        <end position="15"/>
    </location>
</feature>
<organism evidence="3 4">
    <name type="scientific">Lentzea flaviverrucosa</name>
    <dbReference type="NCBI Taxonomy" id="200379"/>
    <lineage>
        <taxon>Bacteria</taxon>
        <taxon>Bacillati</taxon>
        <taxon>Actinomycetota</taxon>
        <taxon>Actinomycetes</taxon>
        <taxon>Pseudonocardiales</taxon>
        <taxon>Pseudonocardiaceae</taxon>
        <taxon>Lentzea</taxon>
    </lineage>
</organism>
<dbReference type="InterPro" id="IPR010982">
    <property type="entry name" value="Lambda_DNA-bd_dom_sf"/>
</dbReference>
<dbReference type="PROSITE" id="PS50943">
    <property type="entry name" value="HTH_CROC1"/>
    <property type="match status" value="1"/>
</dbReference>
<feature type="domain" description="HTH cro/C1-type" evidence="2">
    <location>
        <begin position="51"/>
        <end position="107"/>
    </location>
</feature>
<dbReference type="OrthoDB" id="4734764at2"/>
<feature type="region of interest" description="Disordered" evidence="1">
    <location>
        <begin position="1"/>
        <end position="21"/>
    </location>
</feature>
<accession>A0A1H9XYB7</accession>
<reference evidence="4" key="1">
    <citation type="submission" date="2016-10" db="EMBL/GenBank/DDBJ databases">
        <authorList>
            <person name="Varghese N."/>
            <person name="Submissions S."/>
        </authorList>
    </citation>
    <scope>NUCLEOTIDE SEQUENCE [LARGE SCALE GENOMIC DNA]</scope>
    <source>
        <strain evidence="4">CGMCC 4.578</strain>
    </source>
</reference>
<sequence length="129" mass="14015">MLDHQREGQVPRRSGDQPPAAYVIEGTFPDVKLRTDAPVSAHFAVAFAKALKAAVQAHNGSLRSIAKEAGVTHPTVTRILDGQTLPDLRSISGLEVALRTRLYPTELYQQFSETHSGSNEPPGEAEQSR</sequence>
<dbReference type="Pfam" id="PF01381">
    <property type="entry name" value="HTH_3"/>
    <property type="match status" value="1"/>
</dbReference>
<name>A0A1H9XYB7_9PSEU</name>
<dbReference type="RefSeq" id="WP_090074495.1">
    <property type="nucleotide sequence ID" value="NZ_FOFT01000027.1"/>
</dbReference>
<evidence type="ECO:0000256" key="1">
    <source>
        <dbReference type="SAM" id="MobiDB-lite"/>
    </source>
</evidence>
<dbReference type="Proteomes" id="UP000199028">
    <property type="component" value="Unassembled WGS sequence"/>
</dbReference>
<evidence type="ECO:0000313" key="3">
    <source>
        <dbReference type="EMBL" id="SES51210.1"/>
    </source>
</evidence>
<keyword evidence="4" id="KW-1185">Reference proteome</keyword>
<dbReference type="SUPFAM" id="SSF47413">
    <property type="entry name" value="lambda repressor-like DNA-binding domains"/>
    <property type="match status" value="1"/>
</dbReference>
<dbReference type="EMBL" id="FOFT01000027">
    <property type="protein sequence ID" value="SES51210.1"/>
    <property type="molecule type" value="Genomic_DNA"/>
</dbReference>
<gene>
    <name evidence="3" type="ORF">SAMN05216195_12726</name>
</gene>
<dbReference type="InterPro" id="IPR001387">
    <property type="entry name" value="Cro/C1-type_HTH"/>
</dbReference>
<evidence type="ECO:0000259" key="2">
    <source>
        <dbReference type="PROSITE" id="PS50943"/>
    </source>
</evidence>
<protein>
    <recommendedName>
        <fullName evidence="2">HTH cro/C1-type domain-containing protein</fullName>
    </recommendedName>
</protein>
<dbReference type="AlphaFoldDB" id="A0A1H9XYB7"/>
<dbReference type="GO" id="GO:0003677">
    <property type="term" value="F:DNA binding"/>
    <property type="evidence" value="ECO:0007669"/>
    <property type="project" value="InterPro"/>
</dbReference>